<reference evidence="2" key="1">
    <citation type="submission" date="2015-07" db="EMBL/GenBank/DDBJ databases">
        <title>MeaNS - Measles Nucleotide Surveillance Program.</title>
        <authorList>
            <person name="Tran T."/>
            <person name="Druce J."/>
        </authorList>
    </citation>
    <scope>NUCLEOTIDE SEQUENCE</scope>
    <source>
        <strain evidence="2">UCB-OBI-ISO-001</strain>
        <tissue evidence="2">Gonad</tissue>
    </source>
</reference>
<dbReference type="AlphaFoldDB" id="A0A0L8FUA1"/>
<gene>
    <name evidence="2" type="ORF">OCBIM_22008400mg</name>
</gene>
<feature type="signal peptide" evidence="1">
    <location>
        <begin position="1"/>
        <end position="17"/>
    </location>
</feature>
<organism evidence="2">
    <name type="scientific">Octopus bimaculoides</name>
    <name type="common">California two-spotted octopus</name>
    <dbReference type="NCBI Taxonomy" id="37653"/>
    <lineage>
        <taxon>Eukaryota</taxon>
        <taxon>Metazoa</taxon>
        <taxon>Spiralia</taxon>
        <taxon>Lophotrochozoa</taxon>
        <taxon>Mollusca</taxon>
        <taxon>Cephalopoda</taxon>
        <taxon>Coleoidea</taxon>
        <taxon>Octopodiformes</taxon>
        <taxon>Octopoda</taxon>
        <taxon>Incirrata</taxon>
        <taxon>Octopodidae</taxon>
        <taxon>Octopus</taxon>
    </lineage>
</organism>
<keyword evidence="1" id="KW-0732">Signal</keyword>
<sequence length="62" mass="7038">MWPTLLIIFQHLTSSHTLTNSYQLHIWVPLLALFEVNPLSSAHSPHPLVSHNNISIPLLFIS</sequence>
<evidence type="ECO:0000256" key="1">
    <source>
        <dbReference type="SAM" id="SignalP"/>
    </source>
</evidence>
<name>A0A0L8FUA1_OCTBM</name>
<protein>
    <submittedName>
        <fullName evidence="2">Uncharacterized protein</fullName>
    </submittedName>
</protein>
<feature type="chain" id="PRO_5005582705" evidence="1">
    <location>
        <begin position="18"/>
        <end position="62"/>
    </location>
</feature>
<dbReference type="EMBL" id="KQ426629">
    <property type="protein sequence ID" value="KOF68005.1"/>
    <property type="molecule type" value="Genomic_DNA"/>
</dbReference>
<accession>A0A0L8FUA1</accession>
<evidence type="ECO:0000313" key="2">
    <source>
        <dbReference type="EMBL" id="KOF68005.1"/>
    </source>
</evidence>
<proteinExistence type="predicted"/>